<comment type="caution">
    <text evidence="1">The sequence shown here is derived from an EMBL/GenBank/DDBJ whole genome shotgun (WGS) entry which is preliminary data.</text>
</comment>
<proteinExistence type="predicted"/>
<organism evidence="1 2">
    <name type="scientific">Tenggerimyces flavus</name>
    <dbReference type="NCBI Taxonomy" id="1708749"/>
    <lineage>
        <taxon>Bacteria</taxon>
        <taxon>Bacillati</taxon>
        <taxon>Actinomycetota</taxon>
        <taxon>Actinomycetes</taxon>
        <taxon>Propionibacteriales</taxon>
        <taxon>Nocardioidaceae</taxon>
        <taxon>Tenggerimyces</taxon>
    </lineage>
</organism>
<dbReference type="EMBL" id="JBHRZH010000021">
    <property type="protein sequence ID" value="MFC3763875.1"/>
    <property type="molecule type" value="Genomic_DNA"/>
</dbReference>
<accession>A0ABV7YJI3</accession>
<evidence type="ECO:0000313" key="1">
    <source>
        <dbReference type="EMBL" id="MFC3763875.1"/>
    </source>
</evidence>
<dbReference type="RefSeq" id="WP_205120929.1">
    <property type="nucleotide sequence ID" value="NZ_JAFBCM010000001.1"/>
</dbReference>
<gene>
    <name evidence="1" type="ORF">ACFOUW_23755</name>
</gene>
<keyword evidence="2" id="KW-1185">Reference proteome</keyword>
<dbReference type="Proteomes" id="UP001595699">
    <property type="component" value="Unassembled WGS sequence"/>
</dbReference>
<sequence>MATLTVAGRLARQTFGQRLLRGFYSKIHQRSNVFLNARELVGLLPTERILARGWADAKPVMVTDRAFYWGLRTASTRIGWEQIARSHWDQESSTLTILGLLPGAPTKLTFSLGSPELATLVADRVAASHVLHTRVDLDGHGQALVVARRKPGTDDLVWLVSLADGTSPHAPGVSAAVDRALAELCREIRTS</sequence>
<protein>
    <submittedName>
        <fullName evidence="1">Uncharacterized protein</fullName>
    </submittedName>
</protein>
<evidence type="ECO:0000313" key="2">
    <source>
        <dbReference type="Proteomes" id="UP001595699"/>
    </source>
</evidence>
<name>A0ABV7YJI3_9ACTN</name>
<reference evidence="2" key="1">
    <citation type="journal article" date="2019" name="Int. J. Syst. Evol. Microbiol.">
        <title>The Global Catalogue of Microorganisms (GCM) 10K type strain sequencing project: providing services to taxonomists for standard genome sequencing and annotation.</title>
        <authorList>
            <consortium name="The Broad Institute Genomics Platform"/>
            <consortium name="The Broad Institute Genome Sequencing Center for Infectious Disease"/>
            <person name="Wu L."/>
            <person name="Ma J."/>
        </authorList>
    </citation>
    <scope>NUCLEOTIDE SEQUENCE [LARGE SCALE GENOMIC DNA]</scope>
    <source>
        <strain evidence="2">CGMCC 4.7241</strain>
    </source>
</reference>